<gene>
    <name evidence="1" type="ORF">JM946_13615</name>
</gene>
<proteinExistence type="predicted"/>
<keyword evidence="2" id="KW-1185">Reference proteome</keyword>
<evidence type="ECO:0000313" key="1">
    <source>
        <dbReference type="EMBL" id="MBM0105774.1"/>
    </source>
</evidence>
<dbReference type="RefSeq" id="WP_203167797.1">
    <property type="nucleotide sequence ID" value="NZ_JAEVLS010000002.1"/>
</dbReference>
<dbReference type="EMBL" id="JAEVLS010000002">
    <property type="protein sequence ID" value="MBM0105774.1"/>
    <property type="molecule type" value="Genomic_DNA"/>
</dbReference>
<protein>
    <submittedName>
        <fullName evidence="1">Uncharacterized protein</fullName>
    </submittedName>
</protein>
<reference evidence="1 2" key="1">
    <citation type="journal article" date="2021" name="Int. J. Syst. Evol. Microbiol.">
        <title>Steroidobacter gossypii sp. nov., isolated from soil of cotton cropping field.</title>
        <authorList>
            <person name="Huang R."/>
            <person name="Yang S."/>
            <person name="Zhen C."/>
            <person name="Liu W."/>
        </authorList>
    </citation>
    <scope>NUCLEOTIDE SEQUENCE [LARGE SCALE GENOMIC DNA]</scope>
    <source>
        <strain evidence="1 2">S1-65</strain>
    </source>
</reference>
<dbReference type="Proteomes" id="UP000661077">
    <property type="component" value="Unassembled WGS sequence"/>
</dbReference>
<accession>A0ABS1WXR2</accession>
<evidence type="ECO:0000313" key="2">
    <source>
        <dbReference type="Proteomes" id="UP000661077"/>
    </source>
</evidence>
<comment type="caution">
    <text evidence="1">The sequence shown here is derived from an EMBL/GenBank/DDBJ whole genome shotgun (WGS) entry which is preliminary data.</text>
</comment>
<sequence length="50" mass="5460">MNTPSVLFSARPQELEAVNEELPSANHQLNLGDEELSVVSAPLRGEVEEL</sequence>
<name>A0ABS1WXR2_9GAMM</name>
<organism evidence="1 2">
    <name type="scientific">Steroidobacter gossypii</name>
    <dbReference type="NCBI Taxonomy" id="2805490"/>
    <lineage>
        <taxon>Bacteria</taxon>
        <taxon>Pseudomonadati</taxon>
        <taxon>Pseudomonadota</taxon>
        <taxon>Gammaproteobacteria</taxon>
        <taxon>Steroidobacterales</taxon>
        <taxon>Steroidobacteraceae</taxon>
        <taxon>Steroidobacter</taxon>
    </lineage>
</organism>